<feature type="region of interest" description="Disordered" evidence="1">
    <location>
        <begin position="79"/>
        <end position="99"/>
    </location>
</feature>
<evidence type="ECO:0000313" key="3">
    <source>
        <dbReference type="Proteomes" id="UP000606274"/>
    </source>
</evidence>
<evidence type="ECO:0000313" key="2">
    <source>
        <dbReference type="EMBL" id="KAF7686637.1"/>
    </source>
</evidence>
<dbReference type="PANTHER" id="PTHR18964">
    <property type="entry name" value="ROK (REPRESSOR, ORF, KINASE) FAMILY"/>
    <property type="match status" value="1"/>
</dbReference>
<gene>
    <name evidence="2" type="ORF">HF521_015030</name>
</gene>
<keyword evidence="3" id="KW-1185">Reference proteome</keyword>
<dbReference type="AlphaFoldDB" id="A0A8T0A6T9"/>
<evidence type="ECO:0000256" key="1">
    <source>
        <dbReference type="SAM" id="MobiDB-lite"/>
    </source>
</evidence>
<dbReference type="Proteomes" id="UP000606274">
    <property type="component" value="Unassembled WGS sequence"/>
</dbReference>
<accession>A0A8T0A6T9</accession>
<organism evidence="2 3">
    <name type="scientific">Silurus meridionalis</name>
    <name type="common">Southern catfish</name>
    <name type="synonym">Silurus soldatovi meridionalis</name>
    <dbReference type="NCBI Taxonomy" id="175797"/>
    <lineage>
        <taxon>Eukaryota</taxon>
        <taxon>Metazoa</taxon>
        <taxon>Chordata</taxon>
        <taxon>Craniata</taxon>
        <taxon>Vertebrata</taxon>
        <taxon>Euteleostomi</taxon>
        <taxon>Actinopterygii</taxon>
        <taxon>Neopterygii</taxon>
        <taxon>Teleostei</taxon>
        <taxon>Ostariophysi</taxon>
        <taxon>Siluriformes</taxon>
        <taxon>Siluridae</taxon>
        <taxon>Silurus</taxon>
    </lineage>
</organism>
<feature type="compositionally biased region" description="Basic and acidic residues" evidence="1">
    <location>
        <begin position="81"/>
        <end position="95"/>
    </location>
</feature>
<dbReference type="GO" id="GO:0009384">
    <property type="term" value="F:N-acylmannosamine kinase activity"/>
    <property type="evidence" value="ECO:0007669"/>
    <property type="project" value="TreeGrafter"/>
</dbReference>
<dbReference type="EMBL" id="JABFDY010000028">
    <property type="protein sequence ID" value="KAF7686637.1"/>
    <property type="molecule type" value="Genomic_DNA"/>
</dbReference>
<comment type="caution">
    <text evidence="2">The sequence shown here is derived from an EMBL/GenBank/DDBJ whole genome shotgun (WGS) entry which is preliminary data.</text>
</comment>
<protein>
    <submittedName>
        <fullName evidence="2">Uncharacterized protein</fullName>
    </submittedName>
</protein>
<dbReference type="InterPro" id="IPR000600">
    <property type="entry name" value="ROK"/>
</dbReference>
<dbReference type="InterPro" id="IPR043129">
    <property type="entry name" value="ATPase_NBD"/>
</dbReference>
<dbReference type="Pfam" id="PF00480">
    <property type="entry name" value="ROK"/>
    <property type="match status" value="1"/>
</dbReference>
<reference evidence="2" key="1">
    <citation type="submission" date="2020-08" db="EMBL/GenBank/DDBJ databases">
        <title>Chromosome-level assembly of Southern catfish (Silurus meridionalis) provides insights into visual adaptation to the nocturnal and benthic lifestyles.</title>
        <authorList>
            <person name="Zhang Y."/>
            <person name="Wang D."/>
            <person name="Peng Z."/>
        </authorList>
    </citation>
    <scope>NUCLEOTIDE SEQUENCE</scope>
    <source>
        <strain evidence="2">SWU-2019-XX</strain>
        <tissue evidence="2">Muscle</tissue>
    </source>
</reference>
<dbReference type="GO" id="GO:0008761">
    <property type="term" value="F:UDP-N-acetylglucosamine 2-epimerase activity"/>
    <property type="evidence" value="ECO:0007669"/>
    <property type="project" value="TreeGrafter"/>
</dbReference>
<dbReference type="SUPFAM" id="SSF53067">
    <property type="entry name" value="Actin-like ATPase domain"/>
    <property type="match status" value="1"/>
</dbReference>
<proteinExistence type="predicted"/>
<dbReference type="Gene3D" id="3.30.420.40">
    <property type="match status" value="1"/>
</dbReference>
<sequence>MELILSMCKQAMADAVNLNCRILGVGVSTGGRVNPKDGKVLDSTKLINEWSRIDLRSPLSESLHLPVWVDNDGNCAALRRGSAEDPHSTVVDKNKRKERSPRHLRATFMCITMTPSHPHAPPRTRVYVTQT</sequence>
<name>A0A8T0A6T9_SILME</name>
<dbReference type="PANTHER" id="PTHR18964:SF149">
    <property type="entry name" value="BIFUNCTIONAL UDP-N-ACETYLGLUCOSAMINE 2-EPIMERASE_N-ACETYLMANNOSAMINE KINASE"/>
    <property type="match status" value="1"/>
</dbReference>